<feature type="domain" description="Protein UNC80 C-terminal" evidence="2">
    <location>
        <begin position="376"/>
        <end position="473"/>
    </location>
</feature>
<dbReference type="GO" id="GO:0034703">
    <property type="term" value="C:cation channel complex"/>
    <property type="evidence" value="ECO:0007669"/>
    <property type="project" value="TreeGrafter"/>
</dbReference>
<proteinExistence type="predicted"/>
<gene>
    <name evidence="3" type="ORF">P879_00467</name>
</gene>
<dbReference type="PANTHER" id="PTHR31781">
    <property type="entry name" value="UNC80"/>
    <property type="match status" value="1"/>
</dbReference>
<comment type="caution">
    <text evidence="3">The sequence shown here is derived from an EMBL/GenBank/DDBJ whole genome shotgun (WGS) entry which is preliminary data.</text>
</comment>
<feature type="region of interest" description="Disordered" evidence="1">
    <location>
        <begin position="580"/>
        <end position="651"/>
    </location>
</feature>
<feature type="compositionally biased region" description="Basic and acidic residues" evidence="1">
    <location>
        <begin position="636"/>
        <end position="651"/>
    </location>
</feature>
<evidence type="ECO:0000256" key="1">
    <source>
        <dbReference type="SAM" id="MobiDB-lite"/>
    </source>
</evidence>
<sequence>KAHQILLFALEHRRAEEIRPVNSNAPGGPAERRAEPFTTGIAHNWTRQTGRSGRNRDIESGLNSAGWTASSYCGAGGNALAQSPDGDRIRDQDNQPMCVGRPFSDPREVILQLACDFLVACQARLTEIGERQRIAELLDPRSHVRLSEIVQSIIKQVPGNPDLLARPALQRYFLDVLPQVEWGHESMRSCKALESLLGRLNRTLPKLVEHSVARSPFYWDNIVKLIHSIYLIIRKNRTIAHLKEIRILLEALKKAVLFDPAGCMPAVGKPRLESHIAAGGWSSNAGLPARPSIGEALLSTISPDPSSGISISGLGRGLGRGRTQNNSNNNNNNEHGMYLTPCVGHSGLHGSPFIGGSNSKPLDGSDLQTTSVGEGYSFKFAAEVIRLISLVLQVMGPSFCLKDLCERSGPDFNNRCSSLLEGGFHTLAVYLGQLIIPLLFRCSAGRKDSPVLSKENVFYALDVCVTALFAPSVSGGPIGKLGRTLSGTSATNAGLPHSEVTPEKSREKVGLFGSELSTQLGATLNAGAVPVELNMGLSAVKLVNLASLSSEPDSPCPPSCLIRLLSPTLGFLTQKDLTVTPSGTLQSNSVASKPSGRLDGSSSKSRPSIVSAATQRTRPQTSHSRHADSVASHSPLLRDRPKNFKAEFAHR</sequence>
<evidence type="ECO:0000259" key="2">
    <source>
        <dbReference type="Pfam" id="PF20262"/>
    </source>
</evidence>
<dbReference type="OrthoDB" id="5584001at2759"/>
<feature type="compositionally biased region" description="Polar residues" evidence="1">
    <location>
        <begin position="600"/>
        <end position="622"/>
    </location>
</feature>
<keyword evidence="4" id="KW-1185">Reference proteome</keyword>
<feature type="non-terminal residue" evidence="3">
    <location>
        <position position="1"/>
    </location>
</feature>
<feature type="compositionally biased region" description="Polar residues" evidence="1">
    <location>
        <begin position="580"/>
        <end position="592"/>
    </location>
</feature>
<dbReference type="GO" id="GO:0030424">
    <property type="term" value="C:axon"/>
    <property type="evidence" value="ECO:0007669"/>
    <property type="project" value="TreeGrafter"/>
</dbReference>
<dbReference type="GO" id="GO:0005261">
    <property type="term" value="F:monoatomic cation channel activity"/>
    <property type="evidence" value="ECO:0007669"/>
    <property type="project" value="TreeGrafter"/>
</dbReference>
<dbReference type="PANTHER" id="PTHR31781:SF1">
    <property type="entry name" value="PROTEIN UNC-80 HOMOLOG"/>
    <property type="match status" value="1"/>
</dbReference>
<dbReference type="AlphaFoldDB" id="A0A8T0DQT2"/>
<protein>
    <recommendedName>
        <fullName evidence="2">Protein UNC80 C-terminal domain-containing protein</fullName>
    </recommendedName>
</protein>
<dbReference type="Pfam" id="PF20262">
    <property type="entry name" value="UNC80_C"/>
    <property type="match status" value="2"/>
</dbReference>
<accession>A0A8T0DQT2</accession>
<name>A0A8T0DQT2_9TREM</name>
<reference evidence="3 4" key="1">
    <citation type="submission" date="2019-07" db="EMBL/GenBank/DDBJ databases">
        <title>Annotation for the trematode Paragonimus westermani.</title>
        <authorList>
            <person name="Choi Y.-J."/>
        </authorList>
    </citation>
    <scope>NUCLEOTIDE SEQUENCE [LARGE SCALE GENOMIC DNA]</scope>
    <source>
        <strain evidence="3">180907_Pwestermani</strain>
    </source>
</reference>
<evidence type="ECO:0000313" key="3">
    <source>
        <dbReference type="EMBL" id="KAF8569394.1"/>
    </source>
</evidence>
<dbReference type="EMBL" id="JTDF01001901">
    <property type="protein sequence ID" value="KAF8569394.1"/>
    <property type="molecule type" value="Genomic_DNA"/>
</dbReference>
<feature type="domain" description="Protein UNC80 C-terminal" evidence="2">
    <location>
        <begin position="82"/>
        <end position="268"/>
    </location>
</feature>
<organism evidence="3 4">
    <name type="scientific">Paragonimus westermani</name>
    <dbReference type="NCBI Taxonomy" id="34504"/>
    <lineage>
        <taxon>Eukaryota</taxon>
        <taxon>Metazoa</taxon>
        <taxon>Spiralia</taxon>
        <taxon>Lophotrochozoa</taxon>
        <taxon>Platyhelminthes</taxon>
        <taxon>Trematoda</taxon>
        <taxon>Digenea</taxon>
        <taxon>Plagiorchiida</taxon>
        <taxon>Troglotremata</taxon>
        <taxon>Troglotrematidae</taxon>
        <taxon>Paragonimus</taxon>
    </lineage>
</organism>
<dbReference type="Proteomes" id="UP000699462">
    <property type="component" value="Unassembled WGS sequence"/>
</dbReference>
<evidence type="ECO:0000313" key="4">
    <source>
        <dbReference type="Proteomes" id="UP000699462"/>
    </source>
</evidence>
<dbReference type="InterPro" id="IPR046460">
    <property type="entry name" value="UNC80_C"/>
</dbReference>
<dbReference type="GO" id="GO:0055080">
    <property type="term" value="P:monoatomic cation homeostasis"/>
    <property type="evidence" value="ECO:0007669"/>
    <property type="project" value="TreeGrafter"/>
</dbReference>